<dbReference type="AlphaFoldDB" id="A0A507DZE3"/>
<evidence type="ECO:0000313" key="14">
    <source>
        <dbReference type="Proteomes" id="UP000318582"/>
    </source>
</evidence>
<gene>
    <name evidence="13" type="ORF">PhCBS80983_g04195</name>
</gene>
<dbReference type="InterPro" id="IPR017441">
    <property type="entry name" value="Protein_kinase_ATP_BS"/>
</dbReference>
<dbReference type="STRING" id="109895.A0A507DZE3"/>
<dbReference type="PANTHER" id="PTHR24353">
    <property type="entry name" value="CYCLIC NUCLEOTIDE-DEPENDENT PROTEIN KINASE"/>
    <property type="match status" value="1"/>
</dbReference>
<dbReference type="PROSITE" id="PS00107">
    <property type="entry name" value="PROTEIN_KINASE_ATP"/>
    <property type="match status" value="1"/>
</dbReference>
<dbReference type="PROSITE" id="PS50011">
    <property type="entry name" value="PROTEIN_KINASE_DOM"/>
    <property type="match status" value="1"/>
</dbReference>
<dbReference type="EC" id="2.7.11.11" evidence="1"/>
<keyword evidence="14" id="KW-1185">Reference proteome</keyword>
<feature type="region of interest" description="Disordered" evidence="11">
    <location>
        <begin position="1"/>
        <end position="40"/>
    </location>
</feature>
<feature type="domain" description="Protein kinase" evidence="12">
    <location>
        <begin position="342"/>
        <end position="598"/>
    </location>
</feature>
<dbReference type="InterPro" id="IPR000719">
    <property type="entry name" value="Prot_kinase_dom"/>
</dbReference>
<keyword evidence="7 10" id="KW-0067">ATP-binding</keyword>
<evidence type="ECO:0000256" key="6">
    <source>
        <dbReference type="ARBA" id="ARBA00022777"/>
    </source>
</evidence>
<keyword evidence="4" id="KW-0808">Transferase</keyword>
<feature type="compositionally biased region" description="Polar residues" evidence="11">
    <location>
        <begin position="273"/>
        <end position="297"/>
    </location>
</feature>
<dbReference type="GO" id="GO:0005952">
    <property type="term" value="C:cAMP-dependent protein kinase complex"/>
    <property type="evidence" value="ECO:0007669"/>
    <property type="project" value="TreeGrafter"/>
</dbReference>
<dbReference type="InterPro" id="IPR011009">
    <property type="entry name" value="Kinase-like_dom_sf"/>
</dbReference>
<evidence type="ECO:0000256" key="10">
    <source>
        <dbReference type="PROSITE-ProRule" id="PRU10141"/>
    </source>
</evidence>
<comment type="catalytic activity">
    <reaction evidence="9">
        <text>L-seryl-[protein] + ATP = O-phospho-L-seryl-[protein] + ADP + H(+)</text>
        <dbReference type="Rhea" id="RHEA:17989"/>
        <dbReference type="Rhea" id="RHEA-COMP:9863"/>
        <dbReference type="Rhea" id="RHEA-COMP:11604"/>
        <dbReference type="ChEBI" id="CHEBI:15378"/>
        <dbReference type="ChEBI" id="CHEBI:29999"/>
        <dbReference type="ChEBI" id="CHEBI:30616"/>
        <dbReference type="ChEBI" id="CHEBI:83421"/>
        <dbReference type="ChEBI" id="CHEBI:456216"/>
        <dbReference type="EC" id="2.7.11.11"/>
    </reaction>
</comment>
<dbReference type="Gene3D" id="3.30.200.20">
    <property type="entry name" value="Phosphorylase Kinase, domain 1"/>
    <property type="match status" value="1"/>
</dbReference>
<comment type="catalytic activity">
    <reaction evidence="8">
        <text>L-threonyl-[protein] + ATP = O-phospho-L-threonyl-[protein] + ADP + H(+)</text>
        <dbReference type="Rhea" id="RHEA:46608"/>
        <dbReference type="Rhea" id="RHEA-COMP:11060"/>
        <dbReference type="Rhea" id="RHEA-COMP:11605"/>
        <dbReference type="ChEBI" id="CHEBI:15378"/>
        <dbReference type="ChEBI" id="CHEBI:30013"/>
        <dbReference type="ChEBI" id="CHEBI:30616"/>
        <dbReference type="ChEBI" id="CHEBI:61977"/>
        <dbReference type="ChEBI" id="CHEBI:456216"/>
        <dbReference type="EC" id="2.7.11.11"/>
    </reaction>
</comment>
<evidence type="ECO:0000259" key="12">
    <source>
        <dbReference type="PROSITE" id="PS50011"/>
    </source>
</evidence>
<dbReference type="Gene3D" id="1.10.510.10">
    <property type="entry name" value="Transferase(Phosphotransferase) domain 1"/>
    <property type="match status" value="1"/>
</dbReference>
<dbReference type="GO" id="GO:0004691">
    <property type="term" value="F:cAMP-dependent protein kinase activity"/>
    <property type="evidence" value="ECO:0007669"/>
    <property type="project" value="UniProtKB-EC"/>
</dbReference>
<feature type="compositionally biased region" description="Low complexity" evidence="11">
    <location>
        <begin position="224"/>
        <end position="238"/>
    </location>
</feature>
<comment type="caution">
    <text evidence="13">The sequence shown here is derived from an EMBL/GenBank/DDBJ whole genome shotgun (WGS) entry which is preliminary data.</text>
</comment>
<dbReference type="FunFam" id="1.10.510.10:FF:000048">
    <property type="entry name" value="Protein kinase C"/>
    <property type="match status" value="1"/>
</dbReference>
<dbReference type="PROSITE" id="PS00108">
    <property type="entry name" value="PROTEIN_KINASE_ST"/>
    <property type="match status" value="1"/>
</dbReference>
<dbReference type="Proteomes" id="UP000318582">
    <property type="component" value="Unassembled WGS sequence"/>
</dbReference>
<evidence type="ECO:0000256" key="7">
    <source>
        <dbReference type="ARBA" id="ARBA00022840"/>
    </source>
</evidence>
<evidence type="ECO:0000256" key="2">
    <source>
        <dbReference type="ARBA" id="ARBA00022527"/>
    </source>
</evidence>
<evidence type="ECO:0000256" key="11">
    <source>
        <dbReference type="SAM" id="MobiDB-lite"/>
    </source>
</evidence>
<feature type="region of interest" description="Disordered" evidence="11">
    <location>
        <begin position="97"/>
        <end position="299"/>
    </location>
</feature>
<feature type="compositionally biased region" description="Polar residues" evidence="11">
    <location>
        <begin position="24"/>
        <end position="40"/>
    </location>
</feature>
<dbReference type="SUPFAM" id="SSF56112">
    <property type="entry name" value="Protein kinase-like (PK-like)"/>
    <property type="match status" value="1"/>
</dbReference>
<dbReference type="InterPro" id="IPR008271">
    <property type="entry name" value="Ser/Thr_kinase_AS"/>
</dbReference>
<evidence type="ECO:0000256" key="4">
    <source>
        <dbReference type="ARBA" id="ARBA00022679"/>
    </source>
</evidence>
<dbReference type="GO" id="GO:0005524">
    <property type="term" value="F:ATP binding"/>
    <property type="evidence" value="ECO:0007669"/>
    <property type="project" value="UniProtKB-UniRule"/>
</dbReference>
<dbReference type="Pfam" id="PF00069">
    <property type="entry name" value="Pkinase"/>
    <property type="match status" value="1"/>
</dbReference>
<dbReference type="InterPro" id="IPR045270">
    <property type="entry name" value="STKc_AGC"/>
</dbReference>
<keyword evidence="5 10" id="KW-0547">Nucleotide-binding</keyword>
<protein>
    <recommendedName>
        <fullName evidence="1">cAMP-dependent protein kinase</fullName>
        <ecNumber evidence="1">2.7.11.11</ecNumber>
    </recommendedName>
</protein>
<proteinExistence type="predicted"/>
<accession>A0A507DZE3</accession>
<evidence type="ECO:0000256" key="1">
    <source>
        <dbReference type="ARBA" id="ARBA00012444"/>
    </source>
</evidence>
<organism evidence="13 14">
    <name type="scientific">Powellomyces hirtus</name>
    <dbReference type="NCBI Taxonomy" id="109895"/>
    <lineage>
        <taxon>Eukaryota</taxon>
        <taxon>Fungi</taxon>
        <taxon>Fungi incertae sedis</taxon>
        <taxon>Chytridiomycota</taxon>
        <taxon>Chytridiomycota incertae sedis</taxon>
        <taxon>Chytridiomycetes</taxon>
        <taxon>Spizellomycetales</taxon>
        <taxon>Powellomycetaceae</taxon>
        <taxon>Powellomyces</taxon>
    </lineage>
</organism>
<dbReference type="EMBL" id="QEAQ01000062">
    <property type="protein sequence ID" value="TPX56926.1"/>
    <property type="molecule type" value="Genomic_DNA"/>
</dbReference>
<dbReference type="CDD" id="cd05123">
    <property type="entry name" value="STKc_AGC"/>
    <property type="match status" value="1"/>
</dbReference>
<evidence type="ECO:0000313" key="13">
    <source>
        <dbReference type="EMBL" id="TPX56926.1"/>
    </source>
</evidence>
<evidence type="ECO:0000256" key="8">
    <source>
        <dbReference type="ARBA" id="ARBA00047292"/>
    </source>
</evidence>
<evidence type="ECO:0000256" key="9">
    <source>
        <dbReference type="ARBA" id="ARBA00047454"/>
    </source>
</evidence>
<sequence>MPNQVPPRLAALNGNELPKLNGVGTASMSGLPTRATNTGSVNLERSGALGSSFLIGAAADLFRGGANGKQRAATTSASLLGGPTKPNPRAPSALLRHKKQLSDRKNESGSQWLYPETEWKSGFGDGDEDFYSGVSQQPQSQRSRKGGAELGNSVATTPISKIHSREEDSPSSRSSPGSNDAEFPGPLPPLDVQSTNRAFEIGRAQPPATAAPGVTVVRVKSKRGIGSSGSSAGTSVKKASAKHADPRDDTNAGPDTDATVSDSLSRKGPYKSTPVSTGSHQQQDTSKLAVPQTQSPAQAAELDQVVRKALAPPPPRGAIGRPIERAVSVHQRGPFKYELGDFVLQKSLGQGAFAKVYLVKRNIDGKLFALKSMRKDNVVKMQQVQHVQNERHLMENVRNPFLVGLEATFQDSQHIFMIIDYMPGGDLFGQIQRLGHFEEPLARFYATEVAMALSYLHSENIVYRDLKPENVLLDVTGHAKLGDFGFAKVIDGTTRTFCGTPSYIPPEILLHKEYSSAVDWWSFGVLLFEMLSGCSPFQEDTAARTYERILQGTIQWPLYRSKYFSKSAEGLITALLVFSPFQRLGCQDESEIRDHPFFATVDWRQVKTRKQPVVRNNTLRRSASSGNGFSQADDSVTAFEISAWRSNSVVDAKNVKLGGYNYELFKDF</sequence>
<evidence type="ECO:0000256" key="5">
    <source>
        <dbReference type="ARBA" id="ARBA00022741"/>
    </source>
</evidence>
<evidence type="ECO:0000256" key="3">
    <source>
        <dbReference type="ARBA" id="ARBA00022553"/>
    </source>
</evidence>
<feature type="binding site" evidence="10">
    <location>
        <position position="371"/>
    </location>
    <ligand>
        <name>ATP</name>
        <dbReference type="ChEBI" id="CHEBI:30616"/>
    </ligand>
</feature>
<dbReference type="PANTHER" id="PTHR24353:SF37">
    <property type="entry name" value="CAMP-DEPENDENT PROTEIN KINASE CATALYTIC SUBUNIT PRKX"/>
    <property type="match status" value="1"/>
</dbReference>
<keyword evidence="3" id="KW-0597">Phosphoprotein</keyword>
<keyword evidence="6" id="KW-0418">Kinase</keyword>
<keyword evidence="2" id="KW-0723">Serine/threonine-protein kinase</keyword>
<reference evidence="13 14" key="1">
    <citation type="journal article" date="2019" name="Sci. Rep.">
        <title>Comparative genomics of chytrid fungi reveal insights into the obligate biotrophic and pathogenic lifestyle of Synchytrium endobioticum.</title>
        <authorList>
            <person name="van de Vossenberg B.T.L.H."/>
            <person name="Warris S."/>
            <person name="Nguyen H.D.T."/>
            <person name="van Gent-Pelzer M.P.E."/>
            <person name="Joly D.L."/>
            <person name="van de Geest H.C."/>
            <person name="Bonants P.J.M."/>
            <person name="Smith D.S."/>
            <person name="Levesque C.A."/>
            <person name="van der Lee T.A.J."/>
        </authorList>
    </citation>
    <scope>NUCLEOTIDE SEQUENCE [LARGE SCALE GENOMIC DNA]</scope>
    <source>
        <strain evidence="13 14">CBS 809.83</strain>
    </source>
</reference>
<name>A0A507DZE3_9FUNG</name>
<dbReference type="SMART" id="SM00220">
    <property type="entry name" value="S_TKc"/>
    <property type="match status" value="1"/>
</dbReference>